<evidence type="ECO:0000313" key="7">
    <source>
        <dbReference type="Proteomes" id="UP000605676"/>
    </source>
</evidence>
<keyword evidence="7" id="KW-1185">Reference proteome</keyword>
<evidence type="ECO:0000256" key="2">
    <source>
        <dbReference type="ARBA" id="ARBA00022840"/>
    </source>
</evidence>
<evidence type="ECO:0000256" key="3">
    <source>
        <dbReference type="ARBA" id="ARBA00023125"/>
    </source>
</evidence>
<reference evidence="6 7" key="1">
    <citation type="submission" date="2021-01" db="EMBL/GenBank/DDBJ databases">
        <title>Carboxyliciviraga sp.nov., isolated from coastal sediments.</title>
        <authorList>
            <person name="Lu D."/>
            <person name="Zhang T."/>
        </authorList>
    </citation>
    <scope>NUCLEOTIDE SEQUENCE [LARGE SCALE GENOMIC DNA]</scope>
    <source>
        <strain evidence="6 7">N1Y132</strain>
    </source>
</reference>
<comment type="caution">
    <text evidence="6">The sequence shown here is derived from an EMBL/GenBank/DDBJ whole genome shotgun (WGS) entry which is preliminary data.</text>
</comment>
<keyword evidence="4" id="KW-1133">Transmembrane helix</keyword>
<dbReference type="InterPro" id="IPR000432">
    <property type="entry name" value="DNA_mismatch_repair_MutS_C"/>
</dbReference>
<feature type="transmembrane region" description="Helical" evidence="4">
    <location>
        <begin position="62"/>
        <end position="80"/>
    </location>
</feature>
<proteinExistence type="predicted"/>
<keyword evidence="3" id="KW-0238">DNA-binding</keyword>
<dbReference type="RefSeq" id="WP_200466155.1">
    <property type="nucleotide sequence ID" value="NZ_JAENRR010000046.1"/>
</dbReference>
<dbReference type="SMART" id="SM00534">
    <property type="entry name" value="MUTSac"/>
    <property type="match status" value="1"/>
</dbReference>
<evidence type="ECO:0000256" key="1">
    <source>
        <dbReference type="ARBA" id="ARBA00022741"/>
    </source>
</evidence>
<dbReference type="InterPro" id="IPR036187">
    <property type="entry name" value="DNA_mismatch_repair_MutS_sf"/>
</dbReference>
<sequence>MGTVNGGQRINQDFNNYNKSLAKWQLQESKLRKQFILNAWLRLSAFLSAFSLPFIVFEHWTVSFFICFTVCFAVFLWLVWRANKISNQRNYVGHRIVLLQKELKCLNGNWVDELDGSEFIEPDHNYAHDLDLFGKGSLFQFINRTSTRGGLLQLVYKLKNLSLSAEDIKQKQEGINELSTLTEFRQHFYAMGAQVAEGNKRNRKLDLAQLPDLSFITKSVKVVMFVFLPVVALSIVLVSMGLASGQLLGVLFFIGLALVGARLKQINKVHSEVASLGNYLQRYSALIKHVEQTPLNAEYLIALKGKLKVDGKAASEVMSELAGHIKRFDQRLNMLLGVVLNGFLLWDLIVCLQLNTWYKKYGKELVNWLDALHEIEAMNSLATFAYNNPDFNYPHVSDAKIFTATNLGHPLIPRGERVNNDFQLGVKDRICVVTGANMAGKSTFLRTVGVALVLAGNGCVVAADSLHYKPMPFITNMRAIDNLLKHESYFFAELSRLQMILERLKSEGELFFILDEILKGTNSLDKYQGSMALIKQLLKFNGCGLVATHDLELGQLEKQTNGQVFNNCFEVNFKDEGLSFDYKLTTGVTESHNATYLMAKMGLITSENIRK</sequence>
<dbReference type="Proteomes" id="UP000605676">
    <property type="component" value="Unassembled WGS sequence"/>
</dbReference>
<feature type="transmembrane region" description="Helical" evidence="4">
    <location>
        <begin position="222"/>
        <end position="240"/>
    </location>
</feature>
<feature type="transmembrane region" description="Helical" evidence="4">
    <location>
        <begin position="246"/>
        <end position="263"/>
    </location>
</feature>
<gene>
    <name evidence="6" type="ORF">JIV24_16425</name>
</gene>
<keyword evidence="4" id="KW-0812">Transmembrane</keyword>
<keyword evidence="4" id="KW-0472">Membrane</keyword>
<dbReference type="Pfam" id="PF00488">
    <property type="entry name" value="MutS_V"/>
    <property type="match status" value="1"/>
</dbReference>
<dbReference type="EMBL" id="JAENRR010000046">
    <property type="protein sequence ID" value="MBK3518934.1"/>
    <property type="molecule type" value="Genomic_DNA"/>
</dbReference>
<protein>
    <recommendedName>
        <fullName evidence="5">DNA mismatch repair proteins mutS family domain-containing protein</fullName>
    </recommendedName>
</protein>
<accession>A0ABS1HMN0</accession>
<dbReference type="Gene3D" id="1.10.1420.10">
    <property type="match status" value="1"/>
</dbReference>
<feature type="domain" description="DNA mismatch repair proteins mutS family" evidence="5">
    <location>
        <begin position="428"/>
        <end position="611"/>
    </location>
</feature>
<dbReference type="Gene3D" id="3.40.50.300">
    <property type="entry name" value="P-loop containing nucleotide triphosphate hydrolases"/>
    <property type="match status" value="1"/>
</dbReference>
<feature type="transmembrane region" description="Helical" evidence="4">
    <location>
        <begin position="334"/>
        <end position="358"/>
    </location>
</feature>
<dbReference type="InterPro" id="IPR045076">
    <property type="entry name" value="MutS"/>
</dbReference>
<feature type="transmembrane region" description="Helical" evidence="4">
    <location>
        <begin position="35"/>
        <end position="56"/>
    </location>
</feature>
<dbReference type="PANTHER" id="PTHR11361:SF99">
    <property type="entry name" value="DNA MISMATCH REPAIR PROTEIN"/>
    <property type="match status" value="1"/>
</dbReference>
<evidence type="ECO:0000256" key="4">
    <source>
        <dbReference type="SAM" id="Phobius"/>
    </source>
</evidence>
<name>A0ABS1HMN0_9BACT</name>
<evidence type="ECO:0000259" key="5">
    <source>
        <dbReference type="SMART" id="SM00534"/>
    </source>
</evidence>
<evidence type="ECO:0000313" key="6">
    <source>
        <dbReference type="EMBL" id="MBK3518934.1"/>
    </source>
</evidence>
<dbReference type="SUPFAM" id="SSF52540">
    <property type="entry name" value="P-loop containing nucleoside triphosphate hydrolases"/>
    <property type="match status" value="1"/>
</dbReference>
<dbReference type="SUPFAM" id="SSF48334">
    <property type="entry name" value="DNA repair protein MutS, domain III"/>
    <property type="match status" value="1"/>
</dbReference>
<organism evidence="6 7">
    <name type="scientific">Carboxylicivirga marina</name>
    <dbReference type="NCBI Taxonomy" id="2800988"/>
    <lineage>
        <taxon>Bacteria</taxon>
        <taxon>Pseudomonadati</taxon>
        <taxon>Bacteroidota</taxon>
        <taxon>Bacteroidia</taxon>
        <taxon>Marinilabiliales</taxon>
        <taxon>Marinilabiliaceae</taxon>
        <taxon>Carboxylicivirga</taxon>
    </lineage>
</organism>
<dbReference type="PANTHER" id="PTHR11361">
    <property type="entry name" value="DNA MISMATCH REPAIR PROTEIN MUTS FAMILY MEMBER"/>
    <property type="match status" value="1"/>
</dbReference>
<keyword evidence="1" id="KW-0547">Nucleotide-binding</keyword>
<keyword evidence="2" id="KW-0067">ATP-binding</keyword>
<dbReference type="InterPro" id="IPR027417">
    <property type="entry name" value="P-loop_NTPase"/>
</dbReference>